<keyword evidence="1" id="KW-0812">Transmembrane</keyword>
<gene>
    <name evidence="2" type="ordered locus">SVI_3310</name>
</gene>
<keyword evidence="1" id="KW-0472">Membrane</keyword>
<keyword evidence="3" id="KW-1185">Reference proteome</keyword>
<dbReference type="STRING" id="637905.SVI_3310"/>
<name>D4ZB86_SHEVD</name>
<dbReference type="AlphaFoldDB" id="D4ZB86"/>
<proteinExistence type="predicted"/>
<dbReference type="Proteomes" id="UP000002350">
    <property type="component" value="Chromosome"/>
</dbReference>
<reference evidence="3" key="1">
    <citation type="journal article" date="2010" name="Mol. Biosyst.">
        <title>Complete genome sequence and comparative analysis of Shewanella violacea, a psychrophilic and piezophilic bacterium from deep sea floor sediments.</title>
        <authorList>
            <person name="Aono E."/>
            <person name="Baba T."/>
            <person name="Ara T."/>
            <person name="Nishi T."/>
            <person name="Nakamichi T."/>
            <person name="Inamoto E."/>
            <person name="Toyonaga H."/>
            <person name="Hasegawa M."/>
            <person name="Takai Y."/>
            <person name="Okumura Y."/>
            <person name="Baba M."/>
            <person name="Tomita M."/>
            <person name="Kato C."/>
            <person name="Oshima T."/>
            <person name="Nakasone K."/>
            <person name="Mori H."/>
        </authorList>
    </citation>
    <scope>NUCLEOTIDE SEQUENCE [LARGE SCALE GENOMIC DNA]</scope>
    <source>
        <strain evidence="3">JCM 10179 / CIP 106290 / LMG 19151 / DSS12</strain>
    </source>
</reference>
<keyword evidence="1" id="KW-1133">Transmembrane helix</keyword>
<feature type="transmembrane region" description="Helical" evidence="1">
    <location>
        <begin position="21"/>
        <end position="44"/>
    </location>
</feature>
<sequence length="102" mass="11588">MSGTLMPPFINRKAWMDNFGICTWMCLSPIAGTAIEGICIWTSFNKSYPRSQGQRLRKFAYGPLLTRVITDRMAPEMLPEFLGIPYIHVGLGTRKNLYMALL</sequence>
<evidence type="ECO:0000313" key="3">
    <source>
        <dbReference type="Proteomes" id="UP000002350"/>
    </source>
</evidence>
<accession>D4ZB86</accession>
<protein>
    <submittedName>
        <fullName evidence="2">Uncharacterized protein</fullName>
    </submittedName>
</protein>
<evidence type="ECO:0000256" key="1">
    <source>
        <dbReference type="SAM" id="Phobius"/>
    </source>
</evidence>
<dbReference type="EMBL" id="AP011177">
    <property type="protein sequence ID" value="BAJ03281.1"/>
    <property type="molecule type" value="Genomic_DNA"/>
</dbReference>
<dbReference type="HOGENOM" id="CLU_2275536_0_0_6"/>
<evidence type="ECO:0000313" key="2">
    <source>
        <dbReference type="EMBL" id="BAJ03281.1"/>
    </source>
</evidence>
<organism evidence="2 3">
    <name type="scientific">Shewanella violacea (strain JCM 10179 / CIP 106290 / LMG 19151 / DSS12)</name>
    <dbReference type="NCBI Taxonomy" id="637905"/>
    <lineage>
        <taxon>Bacteria</taxon>
        <taxon>Pseudomonadati</taxon>
        <taxon>Pseudomonadota</taxon>
        <taxon>Gammaproteobacteria</taxon>
        <taxon>Alteromonadales</taxon>
        <taxon>Shewanellaceae</taxon>
        <taxon>Shewanella</taxon>
    </lineage>
</organism>
<dbReference type="KEGG" id="svo:SVI_3310"/>